<gene>
    <name evidence="10" type="primary">LOC113871386</name>
</gene>
<accession>A0A8B8M6X9</accession>
<evidence type="ECO:0000313" key="9">
    <source>
        <dbReference type="Proteomes" id="UP000694853"/>
    </source>
</evidence>
<keyword evidence="8" id="KW-0472">Membrane</keyword>
<dbReference type="GO" id="GO:0005783">
    <property type="term" value="C:endoplasmic reticulum"/>
    <property type="evidence" value="ECO:0007669"/>
    <property type="project" value="TreeGrafter"/>
</dbReference>
<dbReference type="RefSeq" id="XP_027364280.1">
    <property type="nucleotide sequence ID" value="XM_027508479.1"/>
</dbReference>
<evidence type="ECO:0000256" key="5">
    <source>
        <dbReference type="ARBA" id="ARBA00022927"/>
    </source>
</evidence>
<evidence type="ECO:0000256" key="4">
    <source>
        <dbReference type="ARBA" id="ARBA00022692"/>
    </source>
</evidence>
<keyword evidence="6" id="KW-1133">Transmembrane helix</keyword>
<evidence type="ECO:0000256" key="6">
    <source>
        <dbReference type="ARBA" id="ARBA00022989"/>
    </source>
</evidence>
<dbReference type="GO" id="GO:0006890">
    <property type="term" value="P:retrograde vesicle-mediated transport, Golgi to endoplasmic reticulum"/>
    <property type="evidence" value="ECO:0007669"/>
    <property type="project" value="TreeGrafter"/>
</dbReference>
<dbReference type="OrthoDB" id="1917865at2759"/>
<evidence type="ECO:0000256" key="8">
    <source>
        <dbReference type="ARBA" id="ARBA00023136"/>
    </source>
</evidence>
<name>A0A8B8M6X9_ABRPR</name>
<keyword evidence="4" id="KW-0812">Transmembrane</keyword>
<keyword evidence="7" id="KW-0175">Coiled coil</keyword>
<dbReference type="AlphaFoldDB" id="A0A8B8M6X9"/>
<keyword evidence="5" id="KW-0653">Protein transport</keyword>
<dbReference type="KEGG" id="aprc:113871386"/>
<dbReference type="GO" id="GO:0031201">
    <property type="term" value="C:SNARE complex"/>
    <property type="evidence" value="ECO:0007669"/>
    <property type="project" value="TreeGrafter"/>
</dbReference>
<dbReference type="GeneID" id="113871386"/>
<reference evidence="9" key="1">
    <citation type="journal article" date="2019" name="Toxins">
        <title>Detection of Abrin-Like and Prepropulchellin-Like Toxin Genes and Transcripts Using Whole Genome Sequencing and Full-Length Transcript Sequencing of Abrus precatorius.</title>
        <authorList>
            <person name="Hovde B.T."/>
            <person name="Daligault H.E."/>
            <person name="Hanschen E.R."/>
            <person name="Kunde Y.A."/>
            <person name="Johnson M.B."/>
            <person name="Starkenburg S.R."/>
            <person name="Johnson S.L."/>
        </authorList>
    </citation>
    <scope>NUCLEOTIDE SEQUENCE [LARGE SCALE GENOMIC DNA]</scope>
</reference>
<reference evidence="10" key="2">
    <citation type="submission" date="2025-08" db="UniProtKB">
        <authorList>
            <consortium name="RefSeq"/>
        </authorList>
    </citation>
    <scope>IDENTIFICATION</scope>
    <source>
        <tissue evidence="10">Young leaves</tissue>
    </source>
</reference>
<dbReference type="PANTHER" id="PTHR15959:SF0">
    <property type="entry name" value="SYNTAXIN-18"/>
    <property type="match status" value="1"/>
</dbReference>
<dbReference type="Proteomes" id="UP000694853">
    <property type="component" value="Unplaced"/>
</dbReference>
<dbReference type="GO" id="GO:0015031">
    <property type="term" value="P:protein transport"/>
    <property type="evidence" value="ECO:0007669"/>
    <property type="project" value="UniProtKB-KW"/>
</dbReference>
<dbReference type="PANTHER" id="PTHR15959">
    <property type="entry name" value="SYNTAXIN-18"/>
    <property type="match status" value="1"/>
</dbReference>
<keyword evidence="3" id="KW-0813">Transport</keyword>
<keyword evidence="9" id="KW-1185">Reference proteome</keyword>
<comment type="subcellular location">
    <subcellularLocation>
        <location evidence="1">Membrane</location>
        <topology evidence="1">Single-pass type IV membrane protein</topology>
    </subcellularLocation>
</comment>
<comment type="similarity">
    <text evidence="2">Belongs to the syntaxin family.</text>
</comment>
<evidence type="ECO:0000256" key="2">
    <source>
        <dbReference type="ARBA" id="ARBA00009063"/>
    </source>
</evidence>
<protein>
    <submittedName>
        <fullName evidence="10">Syntaxin-81-like</fullName>
    </submittedName>
</protein>
<proteinExistence type="inferred from homology"/>
<sequence length="189" mass="21619">MTCYEVLILSERLHSVTAQFDQLKAVRFQDATNRAIPCRKLNRVTRKDSVETSKSDELELKEPDELHSEPLRVQQLLDDETRALQMELSSLLDTVQETETKMVEMSTLNHPMSTHVLQQAQQIEHLYEQLTTYLGEVTTSYVSMLPNLPTLLSKARVGIDPNKVKSVVEWAILPNVKGVRGLLRLNIDY</sequence>
<organism evidence="9 10">
    <name type="scientific">Abrus precatorius</name>
    <name type="common">Indian licorice</name>
    <name type="synonym">Glycine abrus</name>
    <dbReference type="NCBI Taxonomy" id="3816"/>
    <lineage>
        <taxon>Eukaryota</taxon>
        <taxon>Viridiplantae</taxon>
        <taxon>Streptophyta</taxon>
        <taxon>Embryophyta</taxon>
        <taxon>Tracheophyta</taxon>
        <taxon>Spermatophyta</taxon>
        <taxon>Magnoliopsida</taxon>
        <taxon>eudicotyledons</taxon>
        <taxon>Gunneridae</taxon>
        <taxon>Pentapetalae</taxon>
        <taxon>rosids</taxon>
        <taxon>fabids</taxon>
        <taxon>Fabales</taxon>
        <taxon>Fabaceae</taxon>
        <taxon>Papilionoideae</taxon>
        <taxon>50 kb inversion clade</taxon>
        <taxon>NPAAA clade</taxon>
        <taxon>indigoferoid/millettioid clade</taxon>
        <taxon>Abreae</taxon>
        <taxon>Abrus</taxon>
    </lineage>
</organism>
<evidence type="ECO:0000256" key="3">
    <source>
        <dbReference type="ARBA" id="ARBA00022448"/>
    </source>
</evidence>
<evidence type="ECO:0000256" key="1">
    <source>
        <dbReference type="ARBA" id="ARBA00004211"/>
    </source>
</evidence>
<evidence type="ECO:0000313" key="10">
    <source>
        <dbReference type="RefSeq" id="XP_027364280.1"/>
    </source>
</evidence>
<evidence type="ECO:0000256" key="7">
    <source>
        <dbReference type="ARBA" id="ARBA00023054"/>
    </source>
</evidence>